<dbReference type="EMBL" id="JABFAC010000009">
    <property type="protein sequence ID" value="MBA0623132.1"/>
    <property type="molecule type" value="Genomic_DNA"/>
</dbReference>
<keyword evidence="6" id="KW-1185">Reference proteome</keyword>
<organism evidence="5 6">
    <name type="scientific">Gossypium davidsonii</name>
    <name type="common">Davidson's cotton</name>
    <name type="synonym">Gossypium klotzschianum subsp. davidsonii</name>
    <dbReference type="NCBI Taxonomy" id="34287"/>
    <lineage>
        <taxon>Eukaryota</taxon>
        <taxon>Viridiplantae</taxon>
        <taxon>Streptophyta</taxon>
        <taxon>Embryophyta</taxon>
        <taxon>Tracheophyta</taxon>
        <taxon>Spermatophyta</taxon>
        <taxon>Magnoliopsida</taxon>
        <taxon>eudicotyledons</taxon>
        <taxon>Gunneridae</taxon>
        <taxon>Pentapetalae</taxon>
        <taxon>rosids</taxon>
        <taxon>malvids</taxon>
        <taxon>Malvales</taxon>
        <taxon>Malvaceae</taxon>
        <taxon>Malvoideae</taxon>
        <taxon>Gossypium</taxon>
    </lineage>
</organism>
<protein>
    <submittedName>
        <fullName evidence="5">Uncharacterized protein</fullName>
    </submittedName>
</protein>
<dbReference type="PANTHER" id="PTHR35296">
    <property type="entry name" value="EXPRESSED PROTEIN"/>
    <property type="match status" value="1"/>
</dbReference>
<comment type="caution">
    <text evidence="5">The sequence shown here is derived from an EMBL/GenBank/DDBJ whole genome shotgun (WGS) entry which is preliminary data.</text>
</comment>
<evidence type="ECO:0000313" key="5">
    <source>
        <dbReference type="EMBL" id="MBA0623132.1"/>
    </source>
</evidence>
<dbReference type="Proteomes" id="UP000593561">
    <property type="component" value="Unassembled WGS sequence"/>
</dbReference>
<evidence type="ECO:0000256" key="4">
    <source>
        <dbReference type="SAM" id="MobiDB-lite"/>
    </source>
</evidence>
<comment type="similarity">
    <text evidence="1">Belongs to the ARG7 family.</text>
</comment>
<evidence type="ECO:0000313" key="6">
    <source>
        <dbReference type="Proteomes" id="UP000593561"/>
    </source>
</evidence>
<evidence type="ECO:0000256" key="1">
    <source>
        <dbReference type="ARBA" id="ARBA00006974"/>
    </source>
</evidence>
<evidence type="ECO:0000256" key="2">
    <source>
        <dbReference type="ARBA" id="ARBA00022473"/>
    </source>
</evidence>
<accession>A0A7J8SC86</accession>
<dbReference type="Pfam" id="PF02519">
    <property type="entry name" value="Auxin_inducible"/>
    <property type="match status" value="1"/>
</dbReference>
<dbReference type="PANTHER" id="PTHR35296:SF8">
    <property type="entry name" value="SMALL AUXIN-UP RNA-RELATED"/>
    <property type="match status" value="1"/>
</dbReference>
<name>A0A7J8SC86_GOSDV</name>
<gene>
    <name evidence="5" type="ORF">Godav_008615</name>
</gene>
<dbReference type="AlphaFoldDB" id="A0A7J8SC86"/>
<feature type="region of interest" description="Disordered" evidence="4">
    <location>
        <begin position="76"/>
        <end position="97"/>
    </location>
</feature>
<keyword evidence="3" id="KW-0341">Growth regulation</keyword>
<dbReference type="InterPro" id="IPR003676">
    <property type="entry name" value="SAUR_fam"/>
</dbReference>
<proteinExistence type="inferred from homology"/>
<sequence length="267" mass="29800">MAKFGKLTKLKSAIKRWPSLTKLTRSSSAIAAAAEPEGKSVPKGLHAVYVGKSRRRYLVGSEIMCHPLFQELIDRSSGGMDDDGDDDHDHYHYDDDDNDGGGHEVVVSCEVVLFEHLLWMLENDGAQLGSMEELVEIALKESSTVVFSTTVLIKIKLSQCNAESEEHGIVLIDVDGEESPAHAAAVTEEDCRILERMNFLTSVHVFSLESQFMAAFGRRIYLEYGQIVHVPFFVSTLKAPQKLAISTEHRLPRPAYTQLILPHFCRK</sequence>
<reference evidence="5 6" key="1">
    <citation type="journal article" date="2019" name="Genome Biol. Evol.">
        <title>Insights into the evolution of the New World diploid cottons (Gossypium, subgenus Houzingenia) based on genome sequencing.</title>
        <authorList>
            <person name="Grover C.E."/>
            <person name="Arick M.A. 2nd"/>
            <person name="Thrash A."/>
            <person name="Conover J.L."/>
            <person name="Sanders W.S."/>
            <person name="Peterson D.G."/>
            <person name="Frelichowski J.E."/>
            <person name="Scheffler J.A."/>
            <person name="Scheffler B.E."/>
            <person name="Wendel J.F."/>
        </authorList>
    </citation>
    <scope>NUCLEOTIDE SEQUENCE [LARGE SCALE GENOMIC DNA]</scope>
    <source>
        <strain evidence="5">27</strain>
        <tissue evidence="5">Leaf</tissue>
    </source>
</reference>
<evidence type="ECO:0000256" key="3">
    <source>
        <dbReference type="ARBA" id="ARBA00022604"/>
    </source>
</evidence>
<feature type="non-terminal residue" evidence="5">
    <location>
        <position position="267"/>
    </location>
</feature>
<keyword evidence="2" id="KW-0217">Developmental protein</keyword>
<dbReference type="GO" id="GO:0009733">
    <property type="term" value="P:response to auxin"/>
    <property type="evidence" value="ECO:0007669"/>
    <property type="project" value="InterPro"/>
</dbReference>